<keyword evidence="2" id="KW-1185">Reference proteome</keyword>
<dbReference type="OrthoDB" id="2190459at2"/>
<accession>A0A0R1KSB1</accession>
<evidence type="ECO:0000313" key="1">
    <source>
        <dbReference type="EMBL" id="KRK83545.1"/>
    </source>
</evidence>
<dbReference type="STRING" id="1423788.FC78_GL001502"/>
<dbReference type="PATRIC" id="fig|1423788.3.peg.1548"/>
<proteinExistence type="predicted"/>
<dbReference type="AlphaFoldDB" id="A0A0R1KSB1"/>
<dbReference type="Proteomes" id="UP000051515">
    <property type="component" value="Unassembled WGS sequence"/>
</dbReference>
<sequence>MKKLFTNSIEINSNLKTVTDILVNAFTLAKWNYAISEVTEVSVNEFAIHRDEPAINQDEIMTVEQNDNEVAYVSKGGKLEYQLTFQTFQTNNHVLVTENFYILNDFSLPETLILPITKRAFNQNLKALKKMIEV</sequence>
<dbReference type="SUPFAM" id="SSF55961">
    <property type="entry name" value="Bet v1-like"/>
    <property type="match status" value="1"/>
</dbReference>
<gene>
    <name evidence="1" type="ORF">FC78_GL001502</name>
</gene>
<dbReference type="RefSeq" id="WP_056951744.1">
    <property type="nucleotide sequence ID" value="NZ_AZDY01000036.1"/>
</dbReference>
<protein>
    <submittedName>
        <fullName evidence="1">Uncharacterized protein</fullName>
    </submittedName>
</protein>
<organism evidence="1 2">
    <name type="scientific">Companilactobacillus bobalius DSM 19674</name>
    <dbReference type="NCBI Taxonomy" id="1423788"/>
    <lineage>
        <taxon>Bacteria</taxon>
        <taxon>Bacillati</taxon>
        <taxon>Bacillota</taxon>
        <taxon>Bacilli</taxon>
        <taxon>Lactobacillales</taxon>
        <taxon>Lactobacillaceae</taxon>
        <taxon>Companilactobacillus</taxon>
        <taxon>Companilactobacillus bobalius</taxon>
    </lineage>
</organism>
<evidence type="ECO:0000313" key="2">
    <source>
        <dbReference type="Proteomes" id="UP000051515"/>
    </source>
</evidence>
<reference evidence="1 2" key="1">
    <citation type="journal article" date="2015" name="Genome Announc.">
        <title>Expanding the biotechnology potential of lactobacilli through comparative genomics of 213 strains and associated genera.</title>
        <authorList>
            <person name="Sun Z."/>
            <person name="Harris H.M."/>
            <person name="McCann A."/>
            <person name="Guo C."/>
            <person name="Argimon S."/>
            <person name="Zhang W."/>
            <person name="Yang X."/>
            <person name="Jeffery I.B."/>
            <person name="Cooney J.C."/>
            <person name="Kagawa T.F."/>
            <person name="Liu W."/>
            <person name="Song Y."/>
            <person name="Salvetti E."/>
            <person name="Wrobel A."/>
            <person name="Rasinkangas P."/>
            <person name="Parkhill J."/>
            <person name="Rea M.C."/>
            <person name="O'Sullivan O."/>
            <person name="Ritari J."/>
            <person name="Douillard F.P."/>
            <person name="Paul Ross R."/>
            <person name="Yang R."/>
            <person name="Briner A.E."/>
            <person name="Felis G.E."/>
            <person name="de Vos W.M."/>
            <person name="Barrangou R."/>
            <person name="Klaenhammer T.R."/>
            <person name="Caufield P.W."/>
            <person name="Cui Y."/>
            <person name="Zhang H."/>
            <person name="O'Toole P.W."/>
        </authorList>
    </citation>
    <scope>NUCLEOTIDE SEQUENCE [LARGE SCALE GENOMIC DNA]</scope>
    <source>
        <strain evidence="1 2">DSM 19674</strain>
    </source>
</reference>
<comment type="caution">
    <text evidence="1">The sequence shown here is derived from an EMBL/GenBank/DDBJ whole genome shotgun (WGS) entry which is preliminary data.</text>
</comment>
<name>A0A0R1KSB1_9LACO</name>
<dbReference type="EMBL" id="AZDY01000036">
    <property type="protein sequence ID" value="KRK83545.1"/>
    <property type="molecule type" value="Genomic_DNA"/>
</dbReference>